<dbReference type="Proteomes" id="UP000783686">
    <property type="component" value="Unassembled WGS sequence"/>
</dbReference>
<comment type="caution">
    <text evidence="1">The sequence shown here is derived from an EMBL/GenBank/DDBJ whole genome shotgun (WGS) entry which is preliminary data.</text>
</comment>
<dbReference type="Proteomes" id="UP000614601">
    <property type="component" value="Unassembled WGS sequence"/>
</dbReference>
<sequence length="157" mass="18103">MGETEEAVSRFLKSMQCKLKFLQTQGVMDMSERLHKSIPHASLAWASMLMVKLRQSSTLLKEDAIFYRILKNAPELKYEDLVCDLLYQFKYTVTGLSVARETEEAISSFPKSMQCKLKLLQTQGVMEVSERLHKSIFHTSLHQVIHAWQLKILPLAE</sequence>
<dbReference type="OrthoDB" id="10644048at2759"/>
<protein>
    <submittedName>
        <fullName evidence="1">Uncharacterized protein</fullName>
    </submittedName>
</protein>
<dbReference type="EMBL" id="CAJFCW020000002">
    <property type="protein sequence ID" value="CAG9091061.1"/>
    <property type="molecule type" value="Genomic_DNA"/>
</dbReference>
<keyword evidence="2" id="KW-1185">Reference proteome</keyword>
<evidence type="ECO:0000313" key="2">
    <source>
        <dbReference type="Proteomes" id="UP000614601"/>
    </source>
</evidence>
<evidence type="ECO:0000313" key="1">
    <source>
        <dbReference type="EMBL" id="CAD5210299.1"/>
    </source>
</evidence>
<gene>
    <name evidence="1" type="ORF">BOKJ2_LOCUS3118</name>
</gene>
<proteinExistence type="predicted"/>
<name>A0A811K5D1_9BILA</name>
<dbReference type="AlphaFoldDB" id="A0A811K5D1"/>
<dbReference type="EMBL" id="CAJFDH010000002">
    <property type="protein sequence ID" value="CAD5210299.1"/>
    <property type="molecule type" value="Genomic_DNA"/>
</dbReference>
<accession>A0A811K5D1</accession>
<reference evidence="1" key="1">
    <citation type="submission" date="2020-09" db="EMBL/GenBank/DDBJ databases">
        <authorList>
            <person name="Kikuchi T."/>
        </authorList>
    </citation>
    <scope>NUCLEOTIDE SEQUENCE</scope>
    <source>
        <strain evidence="1">SH1</strain>
    </source>
</reference>
<organism evidence="1 2">
    <name type="scientific">Bursaphelenchus okinawaensis</name>
    <dbReference type="NCBI Taxonomy" id="465554"/>
    <lineage>
        <taxon>Eukaryota</taxon>
        <taxon>Metazoa</taxon>
        <taxon>Ecdysozoa</taxon>
        <taxon>Nematoda</taxon>
        <taxon>Chromadorea</taxon>
        <taxon>Rhabditida</taxon>
        <taxon>Tylenchina</taxon>
        <taxon>Tylenchomorpha</taxon>
        <taxon>Aphelenchoidea</taxon>
        <taxon>Aphelenchoididae</taxon>
        <taxon>Bursaphelenchus</taxon>
    </lineage>
</organism>